<reference evidence="3" key="1">
    <citation type="journal article" date="2020" name="Stud. Mycol.">
        <title>101 Dothideomycetes genomes: a test case for predicting lifestyles and emergence of pathogens.</title>
        <authorList>
            <person name="Haridas S."/>
            <person name="Albert R."/>
            <person name="Binder M."/>
            <person name="Bloem J."/>
            <person name="Labutti K."/>
            <person name="Salamov A."/>
            <person name="Andreopoulos B."/>
            <person name="Baker S."/>
            <person name="Barry K."/>
            <person name="Bills G."/>
            <person name="Bluhm B."/>
            <person name="Cannon C."/>
            <person name="Castanera R."/>
            <person name="Culley D."/>
            <person name="Daum C."/>
            <person name="Ezra D."/>
            <person name="Gonzalez J."/>
            <person name="Henrissat B."/>
            <person name="Kuo A."/>
            <person name="Liang C."/>
            <person name="Lipzen A."/>
            <person name="Lutzoni F."/>
            <person name="Magnuson J."/>
            <person name="Mondo S."/>
            <person name="Nolan M."/>
            <person name="Ohm R."/>
            <person name="Pangilinan J."/>
            <person name="Park H.-J."/>
            <person name="Ramirez L."/>
            <person name="Alfaro M."/>
            <person name="Sun H."/>
            <person name="Tritt A."/>
            <person name="Yoshinaga Y."/>
            <person name="Zwiers L.-H."/>
            <person name="Turgeon B."/>
            <person name="Goodwin S."/>
            <person name="Spatafora J."/>
            <person name="Crous P."/>
            <person name="Grigoriev I."/>
        </authorList>
    </citation>
    <scope>NUCLEOTIDE SEQUENCE</scope>
    <source>
        <strain evidence="3">CBS 130266</strain>
    </source>
</reference>
<dbReference type="InterPro" id="IPR009799">
    <property type="entry name" value="EthD_dom"/>
</dbReference>
<evidence type="ECO:0000259" key="2">
    <source>
        <dbReference type="Pfam" id="PF07110"/>
    </source>
</evidence>
<comment type="similarity">
    <text evidence="1">Belongs to the tpcK family.</text>
</comment>
<feature type="domain" description="EthD" evidence="2">
    <location>
        <begin position="17"/>
        <end position="107"/>
    </location>
</feature>
<organism evidence="3 4">
    <name type="scientific">Tothia fuscella</name>
    <dbReference type="NCBI Taxonomy" id="1048955"/>
    <lineage>
        <taxon>Eukaryota</taxon>
        <taxon>Fungi</taxon>
        <taxon>Dikarya</taxon>
        <taxon>Ascomycota</taxon>
        <taxon>Pezizomycotina</taxon>
        <taxon>Dothideomycetes</taxon>
        <taxon>Pleosporomycetidae</taxon>
        <taxon>Venturiales</taxon>
        <taxon>Cylindrosympodiaceae</taxon>
        <taxon>Tothia</taxon>
    </lineage>
</organism>
<dbReference type="Gene3D" id="3.30.70.100">
    <property type="match status" value="1"/>
</dbReference>
<dbReference type="Proteomes" id="UP000800235">
    <property type="component" value="Unassembled WGS sequence"/>
</dbReference>
<gene>
    <name evidence="3" type="ORF">EJ08DRAFT_654033</name>
</gene>
<name>A0A9P4NFT5_9PEZI</name>
<evidence type="ECO:0000313" key="3">
    <source>
        <dbReference type="EMBL" id="KAF2419709.1"/>
    </source>
</evidence>
<dbReference type="AlphaFoldDB" id="A0A9P4NFT5"/>
<accession>A0A9P4NFT5</accession>
<sequence length="126" mass="14284">MASKQYLKVSLFLKKLPTITDEQFHAHWKGQHVDLALQNSTFTSKTRKYNQVHITPELRAQAASFGIPVMEYDGIAEVWVDSMEDWLEVVSDESFGKVIAADEGLFIQAPINVQLSYDNLVIPEKS</sequence>
<protein>
    <recommendedName>
        <fullName evidence="2">EthD domain-containing protein</fullName>
    </recommendedName>
</protein>
<keyword evidence="4" id="KW-1185">Reference proteome</keyword>
<dbReference type="EMBL" id="MU007117">
    <property type="protein sequence ID" value="KAF2419709.1"/>
    <property type="molecule type" value="Genomic_DNA"/>
</dbReference>
<dbReference type="Pfam" id="PF07110">
    <property type="entry name" value="EthD"/>
    <property type="match status" value="1"/>
</dbReference>
<proteinExistence type="inferred from homology"/>
<dbReference type="GO" id="GO:0016491">
    <property type="term" value="F:oxidoreductase activity"/>
    <property type="evidence" value="ECO:0007669"/>
    <property type="project" value="InterPro"/>
</dbReference>
<dbReference type="OrthoDB" id="3183782at2759"/>
<evidence type="ECO:0000313" key="4">
    <source>
        <dbReference type="Proteomes" id="UP000800235"/>
    </source>
</evidence>
<evidence type="ECO:0000256" key="1">
    <source>
        <dbReference type="ARBA" id="ARBA00005986"/>
    </source>
</evidence>
<dbReference type="SUPFAM" id="SSF54909">
    <property type="entry name" value="Dimeric alpha+beta barrel"/>
    <property type="match status" value="1"/>
</dbReference>
<comment type="caution">
    <text evidence="3">The sequence shown here is derived from an EMBL/GenBank/DDBJ whole genome shotgun (WGS) entry which is preliminary data.</text>
</comment>
<dbReference type="InterPro" id="IPR011008">
    <property type="entry name" value="Dimeric_a/b-barrel"/>
</dbReference>